<keyword evidence="3" id="KW-1185">Reference proteome</keyword>
<feature type="signal peptide" evidence="1">
    <location>
        <begin position="1"/>
        <end position="26"/>
    </location>
</feature>
<dbReference type="AlphaFoldDB" id="A0AAW9QZ38"/>
<protein>
    <submittedName>
        <fullName evidence="2">Uncharacterized protein</fullName>
    </submittedName>
</protein>
<dbReference type="EMBL" id="JBAFSM010000025">
    <property type="protein sequence ID" value="MEG3438239.1"/>
    <property type="molecule type" value="Genomic_DNA"/>
</dbReference>
<gene>
    <name evidence="2" type="ORF">V0288_14005</name>
</gene>
<evidence type="ECO:0000313" key="2">
    <source>
        <dbReference type="EMBL" id="MEG3438239.1"/>
    </source>
</evidence>
<evidence type="ECO:0000313" key="3">
    <source>
        <dbReference type="Proteomes" id="UP001328733"/>
    </source>
</evidence>
<reference evidence="2 3" key="1">
    <citation type="submission" date="2024-01" db="EMBL/GenBank/DDBJ databases">
        <title>Genomic insights into the taxonomy and metabolism of the cyanobacterium Pannus brasiliensis CCIBt3594.</title>
        <authorList>
            <person name="Machado M."/>
            <person name="Botero N.B."/>
            <person name="Andreote A.P.D."/>
            <person name="Feitosa A.M.T."/>
            <person name="Popin R."/>
            <person name="Sivonen K."/>
            <person name="Fiore M.F."/>
        </authorList>
    </citation>
    <scope>NUCLEOTIDE SEQUENCE [LARGE SCALE GENOMIC DNA]</scope>
    <source>
        <strain evidence="2 3">CCIBt3594</strain>
    </source>
</reference>
<comment type="caution">
    <text evidence="2">The sequence shown here is derived from an EMBL/GenBank/DDBJ whole genome shotgun (WGS) entry which is preliminary data.</text>
</comment>
<keyword evidence="1" id="KW-0732">Signal</keyword>
<feature type="chain" id="PRO_5043824509" evidence="1">
    <location>
        <begin position="27"/>
        <end position="117"/>
    </location>
</feature>
<organism evidence="2 3">
    <name type="scientific">Pannus brasiliensis CCIBt3594</name>
    <dbReference type="NCBI Taxonomy" id="1427578"/>
    <lineage>
        <taxon>Bacteria</taxon>
        <taxon>Bacillati</taxon>
        <taxon>Cyanobacteriota</taxon>
        <taxon>Cyanophyceae</taxon>
        <taxon>Oscillatoriophycideae</taxon>
        <taxon>Chroococcales</taxon>
        <taxon>Microcystaceae</taxon>
        <taxon>Pannus</taxon>
    </lineage>
</organism>
<accession>A0AAW9QZ38</accession>
<name>A0AAW9QZ38_9CHRO</name>
<dbReference type="Proteomes" id="UP001328733">
    <property type="component" value="Unassembled WGS sequence"/>
</dbReference>
<sequence length="117" mass="12862">MLGKFSWSALFSLILLFSLSIGNALASAAATDSGTPNLPLDRVREAGDTIIRKEDKNRANEIYFKGSKEGARIIDRARENARAKLKILADKAEKKPNASLSDSEKSFLTKFDTADDR</sequence>
<evidence type="ECO:0000256" key="1">
    <source>
        <dbReference type="SAM" id="SignalP"/>
    </source>
</evidence>
<dbReference type="RefSeq" id="WP_332865719.1">
    <property type="nucleotide sequence ID" value="NZ_JBAFSM010000025.1"/>
</dbReference>
<proteinExistence type="predicted"/>